<dbReference type="PANTHER" id="PTHR46060:SF2">
    <property type="entry name" value="HISTONE-LYSINE N-METHYLTRANSFERASE SETMAR"/>
    <property type="match status" value="1"/>
</dbReference>
<proteinExistence type="predicted"/>
<dbReference type="InterPro" id="IPR036397">
    <property type="entry name" value="RNaseH_sf"/>
</dbReference>
<gene>
    <name evidence="1" type="primary">AVEN_112845_1</name>
    <name evidence="1" type="ORF">TNCV_235571</name>
</gene>
<dbReference type="AlphaFoldDB" id="A0A8X6VE21"/>
<comment type="caution">
    <text evidence="1">The sequence shown here is derived from an EMBL/GenBank/DDBJ whole genome shotgun (WGS) entry which is preliminary data.</text>
</comment>
<dbReference type="EMBL" id="BMAU01021332">
    <property type="protein sequence ID" value="GFY15007.1"/>
    <property type="molecule type" value="Genomic_DNA"/>
</dbReference>
<dbReference type="GO" id="GO:0031297">
    <property type="term" value="P:replication fork processing"/>
    <property type="evidence" value="ECO:0007669"/>
    <property type="project" value="TreeGrafter"/>
</dbReference>
<dbReference type="Proteomes" id="UP000887159">
    <property type="component" value="Unassembled WGS sequence"/>
</dbReference>
<evidence type="ECO:0000313" key="1">
    <source>
        <dbReference type="EMBL" id="GFY15007.1"/>
    </source>
</evidence>
<dbReference type="GO" id="GO:0000014">
    <property type="term" value="F:single-stranded DNA endodeoxyribonuclease activity"/>
    <property type="evidence" value="ECO:0007669"/>
    <property type="project" value="TreeGrafter"/>
</dbReference>
<accession>A0A8X6VE21</accession>
<dbReference type="GO" id="GO:0005634">
    <property type="term" value="C:nucleus"/>
    <property type="evidence" value="ECO:0007669"/>
    <property type="project" value="TreeGrafter"/>
</dbReference>
<protein>
    <submittedName>
        <fullName evidence="1">Integrase catalytic domain-containing protein</fullName>
    </submittedName>
</protein>
<reference evidence="1" key="1">
    <citation type="submission" date="2020-08" db="EMBL/GenBank/DDBJ databases">
        <title>Multicomponent nature underlies the extraordinary mechanical properties of spider dragline silk.</title>
        <authorList>
            <person name="Kono N."/>
            <person name="Nakamura H."/>
            <person name="Mori M."/>
            <person name="Yoshida Y."/>
            <person name="Ohtoshi R."/>
            <person name="Malay A.D."/>
            <person name="Moran D.A.P."/>
            <person name="Tomita M."/>
            <person name="Numata K."/>
            <person name="Arakawa K."/>
        </authorList>
    </citation>
    <scope>NUCLEOTIDE SEQUENCE</scope>
</reference>
<evidence type="ECO:0000313" key="2">
    <source>
        <dbReference type="Proteomes" id="UP000887159"/>
    </source>
</evidence>
<dbReference type="GO" id="GO:0003690">
    <property type="term" value="F:double-stranded DNA binding"/>
    <property type="evidence" value="ECO:0007669"/>
    <property type="project" value="TreeGrafter"/>
</dbReference>
<dbReference type="InterPro" id="IPR052709">
    <property type="entry name" value="Transposase-MT_Hybrid"/>
</dbReference>
<keyword evidence="2" id="KW-1185">Reference proteome</keyword>
<dbReference type="PANTHER" id="PTHR46060">
    <property type="entry name" value="MARINER MOS1 TRANSPOSASE-LIKE PROTEIN"/>
    <property type="match status" value="1"/>
</dbReference>
<organism evidence="1 2">
    <name type="scientific">Trichonephila clavipes</name>
    <name type="common">Golden silk orbweaver</name>
    <name type="synonym">Nephila clavipes</name>
    <dbReference type="NCBI Taxonomy" id="2585209"/>
    <lineage>
        <taxon>Eukaryota</taxon>
        <taxon>Metazoa</taxon>
        <taxon>Ecdysozoa</taxon>
        <taxon>Arthropoda</taxon>
        <taxon>Chelicerata</taxon>
        <taxon>Arachnida</taxon>
        <taxon>Araneae</taxon>
        <taxon>Araneomorphae</taxon>
        <taxon>Entelegynae</taxon>
        <taxon>Araneoidea</taxon>
        <taxon>Nephilidae</taxon>
        <taxon>Trichonephila</taxon>
    </lineage>
</organism>
<dbReference type="GO" id="GO:0044547">
    <property type="term" value="F:DNA topoisomerase binding"/>
    <property type="evidence" value="ECO:0007669"/>
    <property type="project" value="TreeGrafter"/>
</dbReference>
<dbReference type="GO" id="GO:0003697">
    <property type="term" value="F:single-stranded DNA binding"/>
    <property type="evidence" value="ECO:0007669"/>
    <property type="project" value="TreeGrafter"/>
</dbReference>
<name>A0A8X6VE21_TRICX</name>
<dbReference type="GO" id="GO:0000793">
    <property type="term" value="C:condensed chromosome"/>
    <property type="evidence" value="ECO:0007669"/>
    <property type="project" value="TreeGrafter"/>
</dbReference>
<dbReference type="Gene3D" id="3.30.420.10">
    <property type="entry name" value="Ribonuclease H-like superfamily/Ribonuclease H"/>
    <property type="match status" value="1"/>
</dbReference>
<dbReference type="GO" id="GO:0015074">
    <property type="term" value="P:DNA integration"/>
    <property type="evidence" value="ECO:0007669"/>
    <property type="project" value="TreeGrafter"/>
</dbReference>
<dbReference type="GO" id="GO:0000729">
    <property type="term" value="P:DNA double-strand break processing"/>
    <property type="evidence" value="ECO:0007669"/>
    <property type="project" value="TreeGrafter"/>
</dbReference>
<dbReference type="GO" id="GO:0046975">
    <property type="term" value="F:histone H3K36 methyltransferase activity"/>
    <property type="evidence" value="ECO:0007669"/>
    <property type="project" value="TreeGrafter"/>
</dbReference>
<dbReference type="GO" id="GO:0006303">
    <property type="term" value="P:double-strand break repair via nonhomologous end joining"/>
    <property type="evidence" value="ECO:0007669"/>
    <property type="project" value="TreeGrafter"/>
</dbReference>
<sequence>MDFLYKGQIKWNSPSTPHFDGLWETGVKSLKYDLKRVIGNSILSHEKFLTLVVEIEAALNYRPICTLSNDPNDVENLTIKRDPNGARTMTTLNPGIYCQQLDHLKLAIDQKWPELAIRRGVVFHQDNSRPYTSAVTRQKLWELGCNVSMHPPFIPDTGTND</sequence>
<dbReference type="GO" id="GO:0044774">
    <property type="term" value="P:mitotic DNA integrity checkpoint signaling"/>
    <property type="evidence" value="ECO:0007669"/>
    <property type="project" value="TreeGrafter"/>
</dbReference>
<dbReference type="GO" id="GO:0042800">
    <property type="term" value="F:histone H3K4 methyltransferase activity"/>
    <property type="evidence" value="ECO:0007669"/>
    <property type="project" value="TreeGrafter"/>
</dbReference>
<dbReference type="GO" id="GO:0035861">
    <property type="term" value="C:site of double-strand break"/>
    <property type="evidence" value="ECO:0007669"/>
    <property type="project" value="TreeGrafter"/>
</dbReference>